<organism evidence="1 2">
    <name type="scientific">Rhodocytophaga rosea</name>
    <dbReference type="NCBI Taxonomy" id="2704465"/>
    <lineage>
        <taxon>Bacteria</taxon>
        <taxon>Pseudomonadati</taxon>
        <taxon>Bacteroidota</taxon>
        <taxon>Cytophagia</taxon>
        <taxon>Cytophagales</taxon>
        <taxon>Rhodocytophagaceae</taxon>
        <taxon>Rhodocytophaga</taxon>
    </lineage>
</organism>
<protein>
    <submittedName>
        <fullName evidence="1">Uncharacterized protein</fullName>
    </submittedName>
</protein>
<evidence type="ECO:0000313" key="2">
    <source>
        <dbReference type="Proteomes" id="UP000480178"/>
    </source>
</evidence>
<dbReference type="EMBL" id="CP048222">
    <property type="protein sequence ID" value="QHT70422.1"/>
    <property type="molecule type" value="Genomic_DNA"/>
</dbReference>
<dbReference type="RefSeq" id="WP_162446400.1">
    <property type="nucleotide sequence ID" value="NZ_CP048222.1"/>
</dbReference>
<gene>
    <name evidence="1" type="ORF">GXP67_29090</name>
</gene>
<accession>A0A6C0GSB8</accession>
<keyword evidence="2" id="KW-1185">Reference proteome</keyword>
<name>A0A6C0GSB8_9BACT</name>
<dbReference type="Proteomes" id="UP000480178">
    <property type="component" value="Chromosome"/>
</dbReference>
<dbReference type="AlphaFoldDB" id="A0A6C0GSB8"/>
<dbReference type="KEGG" id="rhoz:GXP67_29090"/>
<sequence>MKIVYPNSFEVEAQILNGKKLKHIIQGHNYIIKPDLYKDLTGRTYLLDSNQIIIEFYDRQGIIVNTIADFQQMKSVKFIKNQVGFLHQRISYYFKLVRQEADRLINELQGQHLKQYKSEFEGFYAFKVFHLYNNQVIILYEDEAYLYEDIDALAFDNDYVLNIHYPKRGESGREDFIKGKLPTEYNINDYFVYPEEAEEIIRMHQLGVELYDIQYHSHFTSILYKSSYGYYILMQDFNQLNVGRTGKIGIGEVYIFMTKEDFDKDYQNKLKWRKEFDSNPELRNGVHIYKKLSDKYGKYFPNHTFEEIKKLPVLLNFDPERLNFSEECLQILSESIKWNYGGEEFFRLLIHPILAYIGEYNKKKGNGDWKMKLDREGEVWEPRFIDSRGNEVFDIFYLWKDFHEAEYGIPRVEYYIR</sequence>
<reference evidence="1 2" key="1">
    <citation type="submission" date="2020-01" db="EMBL/GenBank/DDBJ databases">
        <authorList>
            <person name="Kim M.K."/>
        </authorList>
    </citation>
    <scope>NUCLEOTIDE SEQUENCE [LARGE SCALE GENOMIC DNA]</scope>
    <source>
        <strain evidence="1 2">172606-1</strain>
    </source>
</reference>
<proteinExistence type="predicted"/>
<evidence type="ECO:0000313" key="1">
    <source>
        <dbReference type="EMBL" id="QHT70422.1"/>
    </source>
</evidence>